<gene>
    <name evidence="1" type="ORF">HPB47_025918</name>
</gene>
<keyword evidence="2" id="KW-1185">Reference proteome</keyword>
<reference evidence="1 2" key="1">
    <citation type="journal article" date="2020" name="Cell">
        <title>Large-Scale Comparative Analyses of Tick Genomes Elucidate Their Genetic Diversity and Vector Capacities.</title>
        <authorList>
            <consortium name="Tick Genome and Microbiome Consortium (TIGMIC)"/>
            <person name="Jia N."/>
            <person name="Wang J."/>
            <person name="Shi W."/>
            <person name="Du L."/>
            <person name="Sun Y."/>
            <person name="Zhan W."/>
            <person name="Jiang J.F."/>
            <person name="Wang Q."/>
            <person name="Zhang B."/>
            <person name="Ji P."/>
            <person name="Bell-Sakyi L."/>
            <person name="Cui X.M."/>
            <person name="Yuan T.T."/>
            <person name="Jiang B.G."/>
            <person name="Yang W.F."/>
            <person name="Lam T.T."/>
            <person name="Chang Q.C."/>
            <person name="Ding S.J."/>
            <person name="Wang X.J."/>
            <person name="Zhu J.G."/>
            <person name="Ruan X.D."/>
            <person name="Zhao L."/>
            <person name="Wei J.T."/>
            <person name="Ye R.Z."/>
            <person name="Que T.C."/>
            <person name="Du C.H."/>
            <person name="Zhou Y.H."/>
            <person name="Cheng J.X."/>
            <person name="Dai P.F."/>
            <person name="Guo W.B."/>
            <person name="Han X.H."/>
            <person name="Huang E.J."/>
            <person name="Li L.F."/>
            <person name="Wei W."/>
            <person name="Gao Y.C."/>
            <person name="Liu J.Z."/>
            <person name="Shao H.Z."/>
            <person name="Wang X."/>
            <person name="Wang C.C."/>
            <person name="Yang T.C."/>
            <person name="Huo Q.B."/>
            <person name="Li W."/>
            <person name="Chen H.Y."/>
            <person name="Chen S.E."/>
            <person name="Zhou L.G."/>
            <person name="Ni X.B."/>
            <person name="Tian J.H."/>
            <person name="Sheng Y."/>
            <person name="Liu T."/>
            <person name="Pan Y.S."/>
            <person name="Xia L.Y."/>
            <person name="Li J."/>
            <person name="Zhao F."/>
            <person name="Cao W.C."/>
        </authorList>
    </citation>
    <scope>NUCLEOTIDE SEQUENCE [LARGE SCALE GENOMIC DNA]</scope>
    <source>
        <strain evidence="1">Iper-2018</strain>
    </source>
</reference>
<evidence type="ECO:0000313" key="2">
    <source>
        <dbReference type="Proteomes" id="UP000805193"/>
    </source>
</evidence>
<dbReference type="Proteomes" id="UP000805193">
    <property type="component" value="Unassembled WGS sequence"/>
</dbReference>
<organism evidence="1 2">
    <name type="scientific">Ixodes persulcatus</name>
    <name type="common">Taiga tick</name>
    <dbReference type="NCBI Taxonomy" id="34615"/>
    <lineage>
        <taxon>Eukaryota</taxon>
        <taxon>Metazoa</taxon>
        <taxon>Ecdysozoa</taxon>
        <taxon>Arthropoda</taxon>
        <taxon>Chelicerata</taxon>
        <taxon>Arachnida</taxon>
        <taxon>Acari</taxon>
        <taxon>Parasitiformes</taxon>
        <taxon>Ixodida</taxon>
        <taxon>Ixodoidea</taxon>
        <taxon>Ixodidae</taxon>
        <taxon>Ixodinae</taxon>
        <taxon>Ixodes</taxon>
    </lineage>
</organism>
<name>A0AC60Q1T0_IXOPE</name>
<evidence type="ECO:0000313" key="1">
    <source>
        <dbReference type="EMBL" id="KAG0427003.1"/>
    </source>
</evidence>
<sequence>MNPEKDNERRARISQRILNEQKDITYYYTDASYDPPNKTGTTAIVGQETQTTYTHKEAPSPTSMETLAIAEAIRDHATKGDIIIRTNSQGAIRNFRTNALSPHITTMLTDTMINHPQTTVTIEWVPGHQGIKGNELAHELTRGNLNPGVPISWPHSYDPYIHRASMHKQRKRTLKELRENKTLLNSPSYLLNREDSTIVRRAQTTSLITEQFRHYISGAKGTPQCSTCGRYPSNAHQLWDCPNVAATTKTALQTLPARLKPGSWEECNSPAGTELILWPLLVHHVKNVLGDEW</sequence>
<accession>A0AC60Q1T0</accession>
<comment type="caution">
    <text evidence="1">The sequence shown here is derived from an EMBL/GenBank/DDBJ whole genome shotgun (WGS) entry which is preliminary data.</text>
</comment>
<proteinExistence type="predicted"/>
<protein>
    <submittedName>
        <fullName evidence="1">Uncharacterized protein</fullName>
    </submittedName>
</protein>
<dbReference type="EMBL" id="JABSTQ010009664">
    <property type="protein sequence ID" value="KAG0427003.1"/>
    <property type="molecule type" value="Genomic_DNA"/>
</dbReference>